<gene>
    <name evidence="1" type="ORF">L798_13833</name>
</gene>
<dbReference type="EMBL" id="KK853035">
    <property type="protein sequence ID" value="KDR12226.1"/>
    <property type="molecule type" value="Genomic_DNA"/>
</dbReference>
<reference evidence="1 2" key="1">
    <citation type="journal article" date="2014" name="Nat. Commun.">
        <title>Molecular traces of alternative social organization in a termite genome.</title>
        <authorList>
            <person name="Terrapon N."/>
            <person name="Li C."/>
            <person name="Robertson H.M."/>
            <person name="Ji L."/>
            <person name="Meng X."/>
            <person name="Booth W."/>
            <person name="Chen Z."/>
            <person name="Childers C.P."/>
            <person name="Glastad K.M."/>
            <person name="Gokhale K."/>
            <person name="Gowin J."/>
            <person name="Gronenberg W."/>
            <person name="Hermansen R.A."/>
            <person name="Hu H."/>
            <person name="Hunt B.G."/>
            <person name="Huylmans A.K."/>
            <person name="Khalil S.M."/>
            <person name="Mitchell R.D."/>
            <person name="Munoz-Torres M.C."/>
            <person name="Mustard J.A."/>
            <person name="Pan H."/>
            <person name="Reese J.T."/>
            <person name="Scharf M.E."/>
            <person name="Sun F."/>
            <person name="Vogel H."/>
            <person name="Xiao J."/>
            <person name="Yang W."/>
            <person name="Yang Z."/>
            <person name="Yang Z."/>
            <person name="Zhou J."/>
            <person name="Zhu J."/>
            <person name="Brent C.S."/>
            <person name="Elsik C.G."/>
            <person name="Goodisman M.A."/>
            <person name="Liberles D.A."/>
            <person name="Roe R.M."/>
            <person name="Vargo E.L."/>
            <person name="Vilcinskas A."/>
            <person name="Wang J."/>
            <person name="Bornberg-Bauer E."/>
            <person name="Korb J."/>
            <person name="Zhang G."/>
            <person name="Liebig J."/>
        </authorList>
    </citation>
    <scope>NUCLEOTIDE SEQUENCE [LARGE SCALE GENOMIC DNA]</scope>
    <source>
        <tissue evidence="1">Whole organism</tissue>
    </source>
</reference>
<keyword evidence="2" id="KW-1185">Reference proteome</keyword>
<name>A0A067QTL6_ZOONE</name>
<proteinExistence type="predicted"/>
<dbReference type="AlphaFoldDB" id="A0A067QTL6"/>
<dbReference type="PROSITE" id="PS51257">
    <property type="entry name" value="PROKAR_LIPOPROTEIN"/>
    <property type="match status" value="1"/>
</dbReference>
<sequence>MSKFRSYIARCITGRQALVIAVRFSINPLSICGCVVLCCASERLRTRDHGKRSNAQTVKLREKTSVGRTPSGRGPIRWRMGWVLAADLVRHSIGTVLSEQPGPRLPTITTSVRARQLVFDAAPATTEGMLG</sequence>
<dbReference type="Proteomes" id="UP000027135">
    <property type="component" value="Unassembled WGS sequence"/>
</dbReference>
<accession>A0A067QTL6</accession>
<protein>
    <submittedName>
        <fullName evidence="1">Uncharacterized protein</fullName>
    </submittedName>
</protein>
<evidence type="ECO:0000313" key="1">
    <source>
        <dbReference type="EMBL" id="KDR12226.1"/>
    </source>
</evidence>
<dbReference type="InParanoid" id="A0A067QTL6"/>
<evidence type="ECO:0000313" key="2">
    <source>
        <dbReference type="Proteomes" id="UP000027135"/>
    </source>
</evidence>
<organism evidence="1 2">
    <name type="scientific">Zootermopsis nevadensis</name>
    <name type="common">Dampwood termite</name>
    <dbReference type="NCBI Taxonomy" id="136037"/>
    <lineage>
        <taxon>Eukaryota</taxon>
        <taxon>Metazoa</taxon>
        <taxon>Ecdysozoa</taxon>
        <taxon>Arthropoda</taxon>
        <taxon>Hexapoda</taxon>
        <taxon>Insecta</taxon>
        <taxon>Pterygota</taxon>
        <taxon>Neoptera</taxon>
        <taxon>Polyneoptera</taxon>
        <taxon>Dictyoptera</taxon>
        <taxon>Blattodea</taxon>
        <taxon>Blattoidea</taxon>
        <taxon>Termitoidae</taxon>
        <taxon>Termopsidae</taxon>
        <taxon>Zootermopsis</taxon>
    </lineage>
</organism>